<sequence>MEDPSKKIAVLDFSSSFEKRNFLSFPLSFH</sequence>
<proteinExistence type="predicted"/>
<dbReference type="KEGG" id="lst:LSS_20915"/>
<reference evidence="1 2" key="1">
    <citation type="journal article" date="2012" name="Gene">
        <title>Sequence of Leptospira santarosai serovar Shermani genome and prediction of virulence-associated genes.</title>
        <authorList>
            <person name="Chou L.F."/>
            <person name="Chen Y.T."/>
            <person name="Lu C.W."/>
            <person name="Ko Y.C."/>
            <person name="Tang C.Y."/>
            <person name="Pan M.J."/>
            <person name="Tian Y.C."/>
            <person name="Chiu C.H."/>
            <person name="Hung C.C."/>
            <person name="Yang C.W."/>
        </authorList>
    </citation>
    <scope>NUCLEOTIDE SEQUENCE [LARGE SCALE GENOMIC DNA]</scope>
    <source>
        <strain evidence="1">LT 821</strain>
    </source>
</reference>
<evidence type="ECO:0000313" key="1">
    <source>
        <dbReference type="EMBL" id="AIT10817.1"/>
    </source>
</evidence>
<organism evidence="1 2">
    <name type="scientific">Leptospira santarosai serovar Shermani str. LT 821</name>
    <dbReference type="NCBI Taxonomy" id="758847"/>
    <lineage>
        <taxon>Bacteria</taxon>
        <taxon>Pseudomonadati</taxon>
        <taxon>Spirochaetota</taxon>
        <taxon>Spirochaetia</taxon>
        <taxon>Leptospirales</taxon>
        <taxon>Leptospiraceae</taxon>
        <taxon>Leptospira</taxon>
    </lineage>
</organism>
<gene>
    <name evidence="1" type="ORF">LSS_20915</name>
</gene>
<name>A0A097ESA6_9LEPT</name>
<dbReference type="EMBL" id="CP006694">
    <property type="protein sequence ID" value="AIT10817.1"/>
    <property type="molecule type" value="Genomic_DNA"/>
</dbReference>
<dbReference type="AlphaFoldDB" id="A0A097ESA6"/>
<evidence type="ECO:0000313" key="2">
    <source>
        <dbReference type="Proteomes" id="UP000035800"/>
    </source>
</evidence>
<reference evidence="1 2" key="2">
    <citation type="journal article" date="2014" name="Emerg. Microbes Infect.">
        <title>Potential impact on kidney infection: a whole-genome analysis of Leptospira santarosai serovar Shermani.</title>
        <authorList>
            <person name="Chou L.F."/>
            <person name="Chen T.W."/>
            <person name="Ko Y.C."/>
            <person name="Pan M.J."/>
            <person name="Tian Y.C."/>
            <person name="Chiu C.H."/>
            <person name="Tang P."/>
            <person name="Hung C.C."/>
            <person name="Yang C.W."/>
        </authorList>
    </citation>
    <scope>NUCLEOTIDE SEQUENCE</scope>
    <source>
        <strain evidence="1 2">LT 821</strain>
    </source>
</reference>
<accession>A0A097ESA6</accession>
<protein>
    <submittedName>
        <fullName evidence="1">Uncharacterized protein</fullName>
    </submittedName>
</protein>
<dbReference type="Proteomes" id="UP000035800">
    <property type="component" value="Chromosome I"/>
</dbReference>